<evidence type="ECO:0000313" key="1">
    <source>
        <dbReference type="EMBL" id="TGK06300.1"/>
    </source>
</evidence>
<organism evidence="1 2">
    <name type="scientific">Leptospira fletcheri</name>
    <dbReference type="NCBI Taxonomy" id="2484981"/>
    <lineage>
        <taxon>Bacteria</taxon>
        <taxon>Pseudomonadati</taxon>
        <taxon>Spirochaetota</taxon>
        <taxon>Spirochaetia</taxon>
        <taxon>Leptospirales</taxon>
        <taxon>Leptospiraceae</taxon>
        <taxon>Leptospira</taxon>
    </lineage>
</organism>
<comment type="caution">
    <text evidence="1">The sequence shown here is derived from an EMBL/GenBank/DDBJ whole genome shotgun (WGS) entry which is preliminary data.</text>
</comment>
<dbReference type="EMBL" id="RQET01000014">
    <property type="protein sequence ID" value="TGK06300.1"/>
    <property type="molecule type" value="Genomic_DNA"/>
</dbReference>
<accession>A0A4R9G5T0</accession>
<name>A0A4R9G5T0_9LEPT</name>
<reference evidence="1" key="1">
    <citation type="journal article" date="2019" name="PLoS Negl. Trop. Dis.">
        <title>Revisiting the worldwide diversity of Leptospira species in the environment.</title>
        <authorList>
            <person name="Vincent A.T."/>
            <person name="Schiettekatte O."/>
            <person name="Bourhy P."/>
            <person name="Veyrier F.J."/>
            <person name="Picardeau M."/>
        </authorList>
    </citation>
    <scope>NUCLEOTIDE SEQUENCE [LARGE SCALE GENOMIC DNA]</scope>
    <source>
        <strain evidence="1">SSW15</strain>
    </source>
</reference>
<sequence length="168" mass="19522">MATLSAISIIFSLPLLGLLSVPLDPDQKVYDRDEIFRENFLTISFPEKALVRTESRKRWRAVPLKDRQWILIWRKLDRAGEFENAKESVLSVFPEKPAETFSVGGTEILRWTKEDVSGGNPLKIYFFLIRQGDSAYTVYVAMYRERQDLNERFASPERYVSSPKETPK</sequence>
<protein>
    <submittedName>
        <fullName evidence="1">Uncharacterized protein</fullName>
    </submittedName>
</protein>
<dbReference type="Proteomes" id="UP000298458">
    <property type="component" value="Unassembled WGS sequence"/>
</dbReference>
<gene>
    <name evidence="1" type="ORF">EHO60_16825</name>
</gene>
<proteinExistence type="predicted"/>
<dbReference type="AlphaFoldDB" id="A0A4R9G5T0"/>
<keyword evidence="2" id="KW-1185">Reference proteome</keyword>
<dbReference type="OrthoDB" id="327172at2"/>
<evidence type="ECO:0000313" key="2">
    <source>
        <dbReference type="Proteomes" id="UP000298458"/>
    </source>
</evidence>